<dbReference type="EMBL" id="FOUJ01000001">
    <property type="protein sequence ID" value="SFM26212.1"/>
    <property type="molecule type" value="Genomic_DNA"/>
</dbReference>
<keyword evidence="12" id="KW-1133">Transmembrane helix</keyword>
<keyword evidence="4" id="KW-0597">Phosphoprotein</keyword>
<dbReference type="InterPro" id="IPR004358">
    <property type="entry name" value="Sig_transdc_His_kin-like_C"/>
</dbReference>
<feature type="transmembrane region" description="Helical" evidence="12">
    <location>
        <begin position="59"/>
        <end position="81"/>
    </location>
</feature>
<keyword evidence="7" id="KW-0418">Kinase</keyword>
<dbReference type="Pfam" id="PF13426">
    <property type="entry name" value="PAS_9"/>
    <property type="match status" value="1"/>
</dbReference>
<keyword evidence="6" id="KW-0547">Nucleotide-binding</keyword>
<dbReference type="InterPro" id="IPR003661">
    <property type="entry name" value="HisK_dim/P_dom"/>
</dbReference>
<reference evidence="17" key="1">
    <citation type="submission" date="2016-10" db="EMBL/GenBank/DDBJ databases">
        <authorList>
            <person name="Varghese N."/>
            <person name="Submissions S."/>
        </authorList>
    </citation>
    <scope>NUCLEOTIDE SEQUENCE [LARGE SCALE GENOMIC DNA]</scope>
    <source>
        <strain evidence="17">Mob M</strain>
    </source>
</reference>
<dbReference type="Pfam" id="PF00512">
    <property type="entry name" value="HisKA"/>
    <property type="match status" value="1"/>
</dbReference>
<dbReference type="SUPFAM" id="SSF55874">
    <property type="entry name" value="ATPase domain of HSP90 chaperone/DNA topoisomerase II/histidine kinase"/>
    <property type="match status" value="1"/>
</dbReference>
<name>A0A1I4PEM0_9EURY</name>
<dbReference type="PROSITE" id="PS50109">
    <property type="entry name" value="HIS_KIN"/>
    <property type="match status" value="1"/>
</dbReference>
<dbReference type="CDD" id="cd00130">
    <property type="entry name" value="PAS"/>
    <property type="match status" value="1"/>
</dbReference>
<sequence length="470" mass="52953">MKSDADDMDPLMIRGWFKKPYSVTITTIFIFFAVLYNAWSYVGKWLDSILINGLVLGDVTFIKTLTFVLILLMANIIYMVLNKQVALLRTVEEQEKQLIMYEMKFQNFIDTVPDVAVQGFDLDGSVHYWNLASEKMYGYKKDEVMGQKMFDLIVPEESRDNFENILSSMQNNREYKQASESIFLAKDGRKLPVFSSYSTVPASDDLLEIFSMEIDLTERKQMEHDLNEAKIIAEASSNAKSKFLASMSHELRTPLNSIIGFSDILANDHSGCLSDDHKRYANNISTSGQHLLGIINDILDISKAEAGKMELQYEPILLPSVINEVVEAMRPSTSVRNISINTIITPNVGIVKGDLGKLKQILYNLVGNAAKFSNDDGTIIVRCDMDDKIVQLEVEDDGIGIKEEDIGNLFKPFSQVGELSTKKHKGTGLGLSLVRELVELHKGEVWVKSEYGKYSIFGFNIPVDNSLEQE</sequence>
<dbReference type="FunFam" id="1.10.287.130:FF:000038">
    <property type="entry name" value="Sensory transduction histidine kinase"/>
    <property type="match status" value="1"/>
</dbReference>
<gene>
    <name evidence="16" type="ORF">SAMN04488696_0610</name>
</gene>
<evidence type="ECO:0000256" key="4">
    <source>
        <dbReference type="ARBA" id="ARBA00022553"/>
    </source>
</evidence>
<evidence type="ECO:0000313" key="16">
    <source>
        <dbReference type="EMBL" id="SFM26212.1"/>
    </source>
</evidence>
<dbReference type="Proteomes" id="UP000198535">
    <property type="component" value="Unassembled WGS sequence"/>
</dbReference>
<comment type="catalytic activity">
    <reaction evidence="1">
        <text>ATP + protein L-histidine = ADP + protein N-phospho-L-histidine.</text>
        <dbReference type="EC" id="2.7.13.3"/>
    </reaction>
</comment>
<dbReference type="PROSITE" id="PS50112">
    <property type="entry name" value="PAS"/>
    <property type="match status" value="1"/>
</dbReference>
<dbReference type="STRING" id="487685.SAMN04488696_0610"/>
<dbReference type="GO" id="GO:0000155">
    <property type="term" value="F:phosphorelay sensor kinase activity"/>
    <property type="evidence" value="ECO:0007669"/>
    <property type="project" value="InterPro"/>
</dbReference>
<dbReference type="InterPro" id="IPR000014">
    <property type="entry name" value="PAS"/>
</dbReference>
<dbReference type="Gene3D" id="3.30.565.10">
    <property type="entry name" value="Histidine kinase-like ATPase, C-terminal domain"/>
    <property type="match status" value="1"/>
</dbReference>
<protein>
    <recommendedName>
        <fullName evidence="3">histidine kinase</fullName>
        <ecNumber evidence="3">2.7.13.3</ecNumber>
    </recommendedName>
</protein>
<dbReference type="SUPFAM" id="SSF47384">
    <property type="entry name" value="Homodimeric domain of signal transducing histidine kinase"/>
    <property type="match status" value="1"/>
</dbReference>
<evidence type="ECO:0000256" key="11">
    <source>
        <dbReference type="ARBA" id="ARBA00023306"/>
    </source>
</evidence>
<evidence type="ECO:0000256" key="9">
    <source>
        <dbReference type="ARBA" id="ARBA00023012"/>
    </source>
</evidence>
<dbReference type="InterPro" id="IPR003594">
    <property type="entry name" value="HATPase_dom"/>
</dbReference>
<dbReference type="GO" id="GO:0016020">
    <property type="term" value="C:membrane"/>
    <property type="evidence" value="ECO:0007669"/>
    <property type="project" value="UniProtKB-SubCell"/>
</dbReference>
<dbReference type="OrthoDB" id="342253at2157"/>
<dbReference type="PANTHER" id="PTHR43711:SF31">
    <property type="entry name" value="HISTIDINE KINASE"/>
    <property type="match status" value="1"/>
</dbReference>
<dbReference type="InterPro" id="IPR035965">
    <property type="entry name" value="PAS-like_dom_sf"/>
</dbReference>
<evidence type="ECO:0000256" key="1">
    <source>
        <dbReference type="ARBA" id="ARBA00000085"/>
    </source>
</evidence>
<accession>A0A1I4PEM0</accession>
<evidence type="ECO:0000256" key="7">
    <source>
        <dbReference type="ARBA" id="ARBA00022777"/>
    </source>
</evidence>
<organism evidence="16 17">
    <name type="scientific">Methanolobus profundi</name>
    <dbReference type="NCBI Taxonomy" id="487685"/>
    <lineage>
        <taxon>Archaea</taxon>
        <taxon>Methanobacteriati</taxon>
        <taxon>Methanobacteriota</taxon>
        <taxon>Stenosarchaea group</taxon>
        <taxon>Methanomicrobia</taxon>
        <taxon>Methanosarcinales</taxon>
        <taxon>Methanosarcinaceae</taxon>
        <taxon>Methanolobus</taxon>
    </lineage>
</organism>
<evidence type="ECO:0000256" key="8">
    <source>
        <dbReference type="ARBA" id="ARBA00022840"/>
    </source>
</evidence>
<keyword evidence="11" id="KW-0131">Cell cycle</keyword>
<evidence type="ECO:0000259" key="15">
    <source>
        <dbReference type="PROSITE" id="PS50113"/>
    </source>
</evidence>
<dbReference type="InterPro" id="IPR005467">
    <property type="entry name" value="His_kinase_dom"/>
</dbReference>
<dbReference type="PRINTS" id="PR00344">
    <property type="entry name" value="BCTRLSENSOR"/>
</dbReference>
<dbReference type="SUPFAM" id="SSF55785">
    <property type="entry name" value="PYP-like sensor domain (PAS domain)"/>
    <property type="match status" value="1"/>
</dbReference>
<keyword evidence="8" id="KW-0067">ATP-binding</keyword>
<dbReference type="PANTHER" id="PTHR43711">
    <property type="entry name" value="TWO-COMPONENT HISTIDINE KINASE"/>
    <property type="match status" value="1"/>
</dbReference>
<dbReference type="InterPro" id="IPR036097">
    <property type="entry name" value="HisK_dim/P_sf"/>
</dbReference>
<evidence type="ECO:0000256" key="12">
    <source>
        <dbReference type="SAM" id="Phobius"/>
    </source>
</evidence>
<dbReference type="PROSITE" id="PS50113">
    <property type="entry name" value="PAC"/>
    <property type="match status" value="1"/>
</dbReference>
<dbReference type="InterPro" id="IPR050736">
    <property type="entry name" value="Sensor_HK_Regulatory"/>
</dbReference>
<keyword evidence="5" id="KW-0808">Transferase</keyword>
<evidence type="ECO:0000256" key="3">
    <source>
        <dbReference type="ARBA" id="ARBA00012438"/>
    </source>
</evidence>
<evidence type="ECO:0000313" key="17">
    <source>
        <dbReference type="Proteomes" id="UP000198535"/>
    </source>
</evidence>
<proteinExistence type="predicted"/>
<evidence type="ECO:0000259" key="14">
    <source>
        <dbReference type="PROSITE" id="PS50112"/>
    </source>
</evidence>
<feature type="domain" description="PAS" evidence="14">
    <location>
        <begin position="121"/>
        <end position="172"/>
    </location>
</feature>
<dbReference type="GO" id="GO:0005524">
    <property type="term" value="F:ATP binding"/>
    <property type="evidence" value="ECO:0007669"/>
    <property type="project" value="UniProtKB-KW"/>
</dbReference>
<dbReference type="AlphaFoldDB" id="A0A1I4PEM0"/>
<evidence type="ECO:0000256" key="6">
    <source>
        <dbReference type="ARBA" id="ARBA00022741"/>
    </source>
</evidence>
<dbReference type="SMART" id="SM00091">
    <property type="entry name" value="PAS"/>
    <property type="match status" value="1"/>
</dbReference>
<feature type="transmembrane region" description="Helical" evidence="12">
    <location>
        <begin position="21"/>
        <end position="39"/>
    </location>
</feature>
<dbReference type="Pfam" id="PF02518">
    <property type="entry name" value="HATPase_c"/>
    <property type="match status" value="1"/>
</dbReference>
<evidence type="ECO:0000256" key="5">
    <source>
        <dbReference type="ARBA" id="ARBA00022679"/>
    </source>
</evidence>
<dbReference type="CDD" id="cd00082">
    <property type="entry name" value="HisKA"/>
    <property type="match status" value="1"/>
</dbReference>
<dbReference type="Gene3D" id="3.30.450.20">
    <property type="entry name" value="PAS domain"/>
    <property type="match status" value="1"/>
</dbReference>
<keyword evidence="9" id="KW-0902">Two-component regulatory system</keyword>
<evidence type="ECO:0000256" key="2">
    <source>
        <dbReference type="ARBA" id="ARBA00004370"/>
    </source>
</evidence>
<dbReference type="Gene3D" id="1.10.287.130">
    <property type="match status" value="1"/>
</dbReference>
<dbReference type="FunFam" id="3.30.565.10:FF:000010">
    <property type="entry name" value="Sensor histidine kinase RcsC"/>
    <property type="match status" value="1"/>
</dbReference>
<dbReference type="CDD" id="cd16922">
    <property type="entry name" value="HATPase_EvgS-ArcB-TorS-like"/>
    <property type="match status" value="1"/>
</dbReference>
<evidence type="ECO:0000259" key="13">
    <source>
        <dbReference type="PROSITE" id="PS50109"/>
    </source>
</evidence>
<dbReference type="EC" id="2.7.13.3" evidence="3"/>
<keyword evidence="10 12" id="KW-0472">Membrane</keyword>
<keyword evidence="17" id="KW-1185">Reference proteome</keyword>
<dbReference type="RefSeq" id="WP_091932968.1">
    <property type="nucleotide sequence ID" value="NZ_FOUJ01000001.1"/>
</dbReference>
<feature type="domain" description="PAC" evidence="15">
    <location>
        <begin position="177"/>
        <end position="228"/>
    </location>
</feature>
<comment type="subcellular location">
    <subcellularLocation>
        <location evidence="2">Membrane</location>
    </subcellularLocation>
</comment>
<dbReference type="InterPro" id="IPR036890">
    <property type="entry name" value="HATPase_C_sf"/>
</dbReference>
<evidence type="ECO:0000256" key="10">
    <source>
        <dbReference type="ARBA" id="ARBA00023136"/>
    </source>
</evidence>
<dbReference type="InterPro" id="IPR000700">
    <property type="entry name" value="PAS-assoc_C"/>
</dbReference>
<feature type="domain" description="Histidine kinase" evidence="13">
    <location>
        <begin position="246"/>
        <end position="465"/>
    </location>
</feature>
<dbReference type="SMART" id="SM00388">
    <property type="entry name" value="HisKA"/>
    <property type="match status" value="1"/>
</dbReference>
<keyword evidence="12" id="KW-0812">Transmembrane</keyword>
<dbReference type="SMART" id="SM00387">
    <property type="entry name" value="HATPase_c"/>
    <property type="match status" value="1"/>
</dbReference>
<dbReference type="NCBIfam" id="TIGR00229">
    <property type="entry name" value="sensory_box"/>
    <property type="match status" value="1"/>
</dbReference>